<dbReference type="Gene3D" id="3.40.50.1820">
    <property type="entry name" value="alpha/beta hydrolase"/>
    <property type="match status" value="1"/>
</dbReference>
<sequence length="462" mass="49791">MRCSTALLCAGLGLSTVVSSAASGAEKSSLAQRNAENIFSVISSFAEKFSMNETEPTPELLEELKKQVSSSEGVPVDSVEKAFEAMQRNNDGQGNKNMIDMAANIASDGLVSADTLDSLNYAASSDINSVSNDNQKVPDVPVYPSKSPEDAPYSLDETTLRSAIHFPSGFEYCQGQKKPVILVPGTSVPAGVGFNSSLTKLLSGTTYADPVWINMPNASHNDIQVNSEYAAYAINYVSSICQDKPVSVISWSQGGINTQWALKYWPSTRSIVEDFIAISPDFRGTILAEVICPALPFTLACTPAFAQQASTSTFLRIFRGNGGDSAYVPTTTIYTAFDDIVQPMSGPLASAILKDERNVGVTNNSMQKICFGRPAGGIYTHTTSLVNPLTWALVQDALLNPGPGDPERIENLKEDVCNKFIPDELEKKDFFNTVGLTFVFLGEALKYKDKTNIEPGIVDYAI</sequence>
<dbReference type="SUPFAM" id="SSF53474">
    <property type="entry name" value="alpha/beta-Hydrolases"/>
    <property type="match status" value="1"/>
</dbReference>
<dbReference type="STRING" id="1447875.A0A2B7Y1K6"/>
<dbReference type="InterPro" id="IPR053228">
    <property type="entry name" value="Stereospecific_Lipase"/>
</dbReference>
<dbReference type="EMBL" id="PDNB01000026">
    <property type="protein sequence ID" value="PGH15346.1"/>
    <property type="molecule type" value="Genomic_DNA"/>
</dbReference>
<name>A0A2B7Y1K6_9EURO</name>
<dbReference type="PANTHER" id="PTHR37574:SF1">
    <property type="entry name" value="LIPASE B"/>
    <property type="match status" value="1"/>
</dbReference>
<evidence type="ECO:0000313" key="4">
    <source>
        <dbReference type="Proteomes" id="UP000223968"/>
    </source>
</evidence>
<feature type="region of interest" description="Disordered" evidence="1">
    <location>
        <begin position="128"/>
        <end position="153"/>
    </location>
</feature>
<dbReference type="PANTHER" id="PTHR37574">
    <property type="entry name" value="LIPASE B"/>
    <property type="match status" value="1"/>
</dbReference>
<evidence type="ECO:0008006" key="5">
    <source>
        <dbReference type="Google" id="ProtNLM"/>
    </source>
</evidence>
<evidence type="ECO:0000256" key="2">
    <source>
        <dbReference type="SAM" id="SignalP"/>
    </source>
</evidence>
<evidence type="ECO:0000313" key="3">
    <source>
        <dbReference type="EMBL" id="PGH15346.1"/>
    </source>
</evidence>
<reference evidence="3 4" key="1">
    <citation type="submission" date="2017-10" db="EMBL/GenBank/DDBJ databases">
        <title>Comparative genomics in systemic dimorphic fungi from Ajellomycetaceae.</title>
        <authorList>
            <person name="Munoz J.F."/>
            <person name="Mcewen J.G."/>
            <person name="Clay O.K."/>
            <person name="Cuomo C.A."/>
        </authorList>
    </citation>
    <scope>NUCLEOTIDE SEQUENCE [LARGE SCALE GENOMIC DNA]</scope>
    <source>
        <strain evidence="3 4">UAMH5409</strain>
    </source>
</reference>
<protein>
    <recommendedName>
        <fullName evidence="5">Lipase B</fullName>
    </recommendedName>
</protein>
<feature type="signal peptide" evidence="2">
    <location>
        <begin position="1"/>
        <end position="21"/>
    </location>
</feature>
<organism evidence="3 4">
    <name type="scientific">Helicocarpus griseus UAMH5409</name>
    <dbReference type="NCBI Taxonomy" id="1447875"/>
    <lineage>
        <taxon>Eukaryota</taxon>
        <taxon>Fungi</taxon>
        <taxon>Dikarya</taxon>
        <taxon>Ascomycota</taxon>
        <taxon>Pezizomycotina</taxon>
        <taxon>Eurotiomycetes</taxon>
        <taxon>Eurotiomycetidae</taxon>
        <taxon>Onygenales</taxon>
        <taxon>Ajellomycetaceae</taxon>
        <taxon>Helicocarpus</taxon>
    </lineage>
</organism>
<dbReference type="AlphaFoldDB" id="A0A2B7Y1K6"/>
<dbReference type="InterPro" id="IPR029058">
    <property type="entry name" value="AB_hydrolase_fold"/>
</dbReference>
<accession>A0A2B7Y1K6</accession>
<comment type="caution">
    <text evidence="3">The sequence shown here is derived from an EMBL/GenBank/DDBJ whole genome shotgun (WGS) entry which is preliminary data.</text>
</comment>
<evidence type="ECO:0000256" key="1">
    <source>
        <dbReference type="SAM" id="MobiDB-lite"/>
    </source>
</evidence>
<dbReference type="OrthoDB" id="4605274at2759"/>
<feature type="chain" id="PRO_5012518774" description="Lipase B" evidence="2">
    <location>
        <begin position="22"/>
        <end position="462"/>
    </location>
</feature>
<keyword evidence="2" id="KW-0732">Signal</keyword>
<keyword evidence="4" id="KW-1185">Reference proteome</keyword>
<dbReference type="Proteomes" id="UP000223968">
    <property type="component" value="Unassembled WGS sequence"/>
</dbReference>
<proteinExistence type="predicted"/>
<gene>
    <name evidence="3" type="ORF">AJ79_02512</name>
</gene>